<dbReference type="GO" id="GO:0032456">
    <property type="term" value="P:endocytic recycling"/>
    <property type="evidence" value="ECO:0007669"/>
    <property type="project" value="TreeGrafter"/>
</dbReference>
<dbReference type="GO" id="GO:0005829">
    <property type="term" value="C:cytosol"/>
    <property type="evidence" value="ECO:0007669"/>
    <property type="project" value="GOC"/>
</dbReference>
<dbReference type="GO" id="GO:0042147">
    <property type="term" value="P:retrograde transport, endosome to Golgi"/>
    <property type="evidence" value="ECO:0007669"/>
    <property type="project" value="TreeGrafter"/>
</dbReference>
<evidence type="ECO:0000313" key="3">
    <source>
        <dbReference type="EMBL" id="CAL4803143.1"/>
    </source>
</evidence>
<name>A0A9P1DT83_9DINO</name>
<dbReference type="GO" id="GO:0000938">
    <property type="term" value="C:GARP complex"/>
    <property type="evidence" value="ECO:0007669"/>
    <property type="project" value="TreeGrafter"/>
</dbReference>
<feature type="domain" description="Vps52 coiled-coil" evidence="1">
    <location>
        <begin position="61"/>
        <end position="233"/>
    </location>
</feature>
<protein>
    <submittedName>
        <fullName evidence="3">Vps52 coiled-coil domain-containing protein</fullName>
    </submittedName>
</protein>
<dbReference type="GO" id="GO:0006896">
    <property type="term" value="P:Golgi to vacuole transport"/>
    <property type="evidence" value="ECO:0007669"/>
    <property type="project" value="TreeGrafter"/>
</dbReference>
<proteinExistence type="predicted"/>
<keyword evidence="4" id="KW-1185">Reference proteome</keyword>
<dbReference type="GO" id="GO:0019905">
    <property type="term" value="F:syntaxin binding"/>
    <property type="evidence" value="ECO:0007669"/>
    <property type="project" value="TreeGrafter"/>
</dbReference>
<dbReference type="EMBL" id="CAMXCT030006554">
    <property type="protein sequence ID" value="CAL4803143.1"/>
    <property type="molecule type" value="Genomic_DNA"/>
</dbReference>
<sequence length="271" mass="30693">MESAFEPVDFADLQELLEGVQNGTVQDPVASALEQGVAETKKVSDSIDSQLELLEEESVGDYVKSFDSFQELHQEIVATDSLLEKMERMLVTFQSDLSSISDEIRMLQGQSLQMNLKLQNRRGLQTLMSEYVSSVVVSPQLVRQICEEEINEAYLGYLSELNKKLDHVKQQEMQKLPSCAQSAPELEKLRTKAVARIKDFLLQKVNSLKKPKTNLQILQRNVLVRFKSMTQFLAEHHGAVAEEVKAHYVGTMSAVYLKQQLSQKGTRLKML</sequence>
<dbReference type="EMBL" id="CAMXCT020006554">
    <property type="protein sequence ID" value="CAL1169206.1"/>
    <property type="molecule type" value="Genomic_DNA"/>
</dbReference>
<evidence type="ECO:0000259" key="1">
    <source>
        <dbReference type="Pfam" id="PF04129"/>
    </source>
</evidence>
<dbReference type="AlphaFoldDB" id="A0A9P1DT83"/>
<dbReference type="PANTHER" id="PTHR14190:SF7">
    <property type="entry name" value="VACUOLAR PROTEIN SORTING-ASSOCIATED PROTEIN 52 HOMOLOG"/>
    <property type="match status" value="1"/>
</dbReference>
<evidence type="ECO:0000313" key="4">
    <source>
        <dbReference type="Proteomes" id="UP001152797"/>
    </source>
</evidence>
<evidence type="ECO:0000313" key="2">
    <source>
        <dbReference type="EMBL" id="CAI4015831.1"/>
    </source>
</evidence>
<organism evidence="2">
    <name type="scientific">Cladocopium goreaui</name>
    <dbReference type="NCBI Taxonomy" id="2562237"/>
    <lineage>
        <taxon>Eukaryota</taxon>
        <taxon>Sar</taxon>
        <taxon>Alveolata</taxon>
        <taxon>Dinophyceae</taxon>
        <taxon>Suessiales</taxon>
        <taxon>Symbiodiniaceae</taxon>
        <taxon>Cladocopium</taxon>
    </lineage>
</organism>
<dbReference type="Proteomes" id="UP001152797">
    <property type="component" value="Unassembled WGS sequence"/>
</dbReference>
<dbReference type="PANTHER" id="PTHR14190">
    <property type="entry name" value="SUPPRESSOR OF ACTIN MUTATIONS 2/VACUOLAR PROTEIN SORTING 52"/>
    <property type="match status" value="1"/>
</dbReference>
<dbReference type="InterPro" id="IPR048319">
    <property type="entry name" value="Vps52_CC"/>
</dbReference>
<accession>A0A9P1DT83</accession>
<reference evidence="3 4" key="2">
    <citation type="submission" date="2024-05" db="EMBL/GenBank/DDBJ databases">
        <authorList>
            <person name="Chen Y."/>
            <person name="Shah S."/>
            <person name="Dougan E. K."/>
            <person name="Thang M."/>
            <person name="Chan C."/>
        </authorList>
    </citation>
    <scope>NUCLEOTIDE SEQUENCE [LARGE SCALE GENOMIC DNA]</scope>
</reference>
<dbReference type="InterPro" id="IPR007258">
    <property type="entry name" value="Vps52"/>
</dbReference>
<comment type="caution">
    <text evidence="2">The sequence shown here is derived from an EMBL/GenBank/DDBJ whole genome shotgun (WGS) entry which is preliminary data.</text>
</comment>
<gene>
    <name evidence="2" type="ORF">C1SCF055_LOCUS40635</name>
</gene>
<reference evidence="2" key="1">
    <citation type="submission" date="2022-10" db="EMBL/GenBank/DDBJ databases">
        <authorList>
            <person name="Chen Y."/>
            <person name="Dougan E. K."/>
            <person name="Chan C."/>
            <person name="Rhodes N."/>
            <person name="Thang M."/>
        </authorList>
    </citation>
    <scope>NUCLEOTIDE SEQUENCE</scope>
</reference>
<dbReference type="OrthoDB" id="19482at2759"/>
<feature type="non-terminal residue" evidence="2">
    <location>
        <position position="271"/>
    </location>
</feature>
<dbReference type="Pfam" id="PF04129">
    <property type="entry name" value="Vps52_CC"/>
    <property type="match status" value="1"/>
</dbReference>
<dbReference type="EMBL" id="CAMXCT010006554">
    <property type="protein sequence ID" value="CAI4015831.1"/>
    <property type="molecule type" value="Genomic_DNA"/>
</dbReference>